<accession>A0AAD9FWM3</accession>
<comment type="caution">
    <text evidence="2">The sequence shown here is derived from an EMBL/GenBank/DDBJ whole genome shotgun (WGS) entry which is preliminary data.</text>
</comment>
<evidence type="ECO:0000313" key="3">
    <source>
        <dbReference type="Proteomes" id="UP001182556"/>
    </source>
</evidence>
<feature type="compositionally biased region" description="Low complexity" evidence="1">
    <location>
        <begin position="25"/>
        <end position="34"/>
    </location>
</feature>
<gene>
    <name evidence="2" type="ORF">DB88DRAFT_42209</name>
</gene>
<feature type="region of interest" description="Disordered" evidence="1">
    <location>
        <begin position="1"/>
        <end position="130"/>
    </location>
</feature>
<feature type="compositionally biased region" description="Polar residues" evidence="1">
    <location>
        <begin position="226"/>
        <end position="237"/>
    </location>
</feature>
<feature type="region of interest" description="Disordered" evidence="1">
    <location>
        <begin position="142"/>
        <end position="240"/>
    </location>
</feature>
<feature type="compositionally biased region" description="Polar residues" evidence="1">
    <location>
        <begin position="196"/>
        <end position="205"/>
    </location>
</feature>
<feature type="compositionally biased region" description="Polar residues" evidence="1">
    <location>
        <begin position="172"/>
        <end position="189"/>
    </location>
</feature>
<dbReference type="AlphaFoldDB" id="A0AAD9FWM3"/>
<dbReference type="Proteomes" id="UP001182556">
    <property type="component" value="Unassembled WGS sequence"/>
</dbReference>
<proteinExistence type="predicted"/>
<feature type="compositionally biased region" description="Polar residues" evidence="1">
    <location>
        <begin position="88"/>
        <end position="113"/>
    </location>
</feature>
<feature type="region of interest" description="Disordered" evidence="1">
    <location>
        <begin position="254"/>
        <end position="296"/>
    </location>
</feature>
<name>A0AAD9FWM3_PAPLA</name>
<evidence type="ECO:0000313" key="2">
    <source>
        <dbReference type="EMBL" id="KAK1927646.1"/>
    </source>
</evidence>
<dbReference type="EMBL" id="JAODAN010000001">
    <property type="protein sequence ID" value="KAK1927646.1"/>
    <property type="molecule type" value="Genomic_DNA"/>
</dbReference>
<reference evidence="2" key="1">
    <citation type="submission" date="2023-02" db="EMBL/GenBank/DDBJ databases">
        <title>Identification and recombinant expression of a fungal hydrolase from Papiliotrema laurentii that hydrolyzes apple cutin and clears colloidal polyester polyurethane.</title>
        <authorList>
            <consortium name="DOE Joint Genome Institute"/>
            <person name="Roman V.A."/>
            <person name="Bojanowski C."/>
            <person name="Crable B.R."/>
            <person name="Wagner D.N."/>
            <person name="Hung C.S."/>
            <person name="Nadeau L.J."/>
            <person name="Schratz L."/>
            <person name="Haridas S."/>
            <person name="Pangilinan J."/>
            <person name="Lipzen A."/>
            <person name="Na H."/>
            <person name="Yan M."/>
            <person name="Ng V."/>
            <person name="Grigoriev I.V."/>
            <person name="Spatafora J.W."/>
            <person name="Barlow D."/>
            <person name="Biffinger J."/>
            <person name="Kelley-Loughnane N."/>
            <person name="Varaljay V.A."/>
            <person name="Crookes-Goodson W.J."/>
        </authorList>
    </citation>
    <scope>NUCLEOTIDE SEQUENCE</scope>
    <source>
        <strain evidence="2">5307AH</strain>
    </source>
</reference>
<evidence type="ECO:0000256" key="1">
    <source>
        <dbReference type="SAM" id="MobiDB-lite"/>
    </source>
</evidence>
<keyword evidence="3" id="KW-1185">Reference proteome</keyword>
<organism evidence="2 3">
    <name type="scientific">Papiliotrema laurentii</name>
    <name type="common">Cryptococcus laurentii</name>
    <dbReference type="NCBI Taxonomy" id="5418"/>
    <lineage>
        <taxon>Eukaryota</taxon>
        <taxon>Fungi</taxon>
        <taxon>Dikarya</taxon>
        <taxon>Basidiomycota</taxon>
        <taxon>Agaricomycotina</taxon>
        <taxon>Tremellomycetes</taxon>
        <taxon>Tremellales</taxon>
        <taxon>Rhynchogastremaceae</taxon>
        <taxon>Papiliotrema</taxon>
    </lineage>
</organism>
<protein>
    <submittedName>
        <fullName evidence="2">Uncharacterized protein</fullName>
    </submittedName>
</protein>
<sequence>MLISRISRVRSQGPPEPADTAAHNSLPSISSPSSPQKPVHVRLKGDGGSSPNKAAGRRREGDTDTMVSDQMSVMSFAYKGSDQLRPVSRTTKLPASKANGSPGTNGRPASTSGLVPPAPQRRSTGGPISGQAANAKFAHRLRSAETEGLNGDSTIRPTSRNRRSLPPAMVASASTRTGRSSPALSPTDRNSARPPWNSSTAPTKASTDRAPSIAPSTRGSVRGISGATTRLETSVTGSGKRYVPKSVAEVKRQSLKHSASADSGVTGMWTAYRDGGAVGTPRKPAVQPDRQRGGRI</sequence>